<keyword evidence="6 9" id="KW-1133">Transmembrane helix</keyword>
<evidence type="ECO:0000256" key="5">
    <source>
        <dbReference type="ARBA" id="ARBA00022970"/>
    </source>
</evidence>
<feature type="transmembrane region" description="Helical" evidence="9">
    <location>
        <begin position="61"/>
        <end position="81"/>
    </location>
</feature>
<keyword evidence="3" id="KW-1003">Cell membrane</keyword>
<dbReference type="InterPro" id="IPR052157">
    <property type="entry name" value="BCAA_transport_permease"/>
</dbReference>
<accession>A0A7W4W0P6</accession>
<evidence type="ECO:0000313" key="10">
    <source>
        <dbReference type="EMBL" id="MBB3045326.1"/>
    </source>
</evidence>
<reference evidence="10 11" key="1">
    <citation type="submission" date="2020-08" db="EMBL/GenBank/DDBJ databases">
        <title>Sequencing the genomes of 1000 actinobacteria strains.</title>
        <authorList>
            <person name="Klenk H.-P."/>
        </authorList>
    </citation>
    <scope>NUCLEOTIDE SEQUENCE [LARGE SCALE GENOMIC DNA]</scope>
    <source>
        <strain evidence="10 11">DSM 105498</strain>
    </source>
</reference>
<name>A0A7W4W0P6_9ACTN</name>
<keyword evidence="4 9" id="KW-0812">Transmembrane</keyword>
<feature type="transmembrane region" description="Helical" evidence="9">
    <location>
        <begin position="6"/>
        <end position="27"/>
    </location>
</feature>
<evidence type="ECO:0000256" key="4">
    <source>
        <dbReference type="ARBA" id="ARBA00022692"/>
    </source>
</evidence>
<dbReference type="InterPro" id="IPR001851">
    <property type="entry name" value="ABC_transp_permease"/>
</dbReference>
<evidence type="ECO:0000313" key="11">
    <source>
        <dbReference type="Proteomes" id="UP000589626"/>
    </source>
</evidence>
<comment type="similarity">
    <text evidence="8">Belongs to the binding-protein-dependent transport system permease family. LivHM subfamily.</text>
</comment>
<comment type="caution">
    <text evidence="10">The sequence shown here is derived from an EMBL/GenBank/DDBJ whole genome shotgun (WGS) entry which is preliminary data.</text>
</comment>
<keyword evidence="11" id="KW-1185">Reference proteome</keyword>
<evidence type="ECO:0000256" key="2">
    <source>
        <dbReference type="ARBA" id="ARBA00022448"/>
    </source>
</evidence>
<feature type="transmembrane region" description="Helical" evidence="9">
    <location>
        <begin position="187"/>
        <end position="216"/>
    </location>
</feature>
<evidence type="ECO:0000256" key="9">
    <source>
        <dbReference type="SAM" id="Phobius"/>
    </source>
</evidence>
<dbReference type="GO" id="GO:0005886">
    <property type="term" value="C:plasma membrane"/>
    <property type="evidence" value="ECO:0007669"/>
    <property type="project" value="UniProtKB-SubCell"/>
</dbReference>
<feature type="transmembrane region" description="Helical" evidence="9">
    <location>
        <begin position="261"/>
        <end position="281"/>
    </location>
</feature>
<dbReference type="GO" id="GO:0022857">
    <property type="term" value="F:transmembrane transporter activity"/>
    <property type="evidence" value="ECO:0007669"/>
    <property type="project" value="InterPro"/>
</dbReference>
<evidence type="ECO:0000256" key="8">
    <source>
        <dbReference type="ARBA" id="ARBA00037998"/>
    </source>
</evidence>
<organism evidence="10 11">
    <name type="scientific">Nocardioides soli</name>
    <dbReference type="NCBI Taxonomy" id="1036020"/>
    <lineage>
        <taxon>Bacteria</taxon>
        <taxon>Bacillati</taxon>
        <taxon>Actinomycetota</taxon>
        <taxon>Actinomycetes</taxon>
        <taxon>Propionibacteriales</taxon>
        <taxon>Nocardioidaceae</taxon>
        <taxon>Nocardioides</taxon>
    </lineage>
</organism>
<proteinExistence type="inferred from homology"/>
<feature type="transmembrane region" description="Helical" evidence="9">
    <location>
        <begin position="140"/>
        <end position="158"/>
    </location>
</feature>
<dbReference type="PANTHER" id="PTHR11795:SF450">
    <property type="entry name" value="ABC TRANSPORTER PERMEASE PROTEIN"/>
    <property type="match status" value="1"/>
</dbReference>
<dbReference type="CDD" id="cd06582">
    <property type="entry name" value="TM_PBP1_LivH_like"/>
    <property type="match status" value="1"/>
</dbReference>
<keyword evidence="5" id="KW-0029">Amino-acid transport</keyword>
<feature type="transmembrane region" description="Helical" evidence="9">
    <location>
        <begin position="34"/>
        <end position="55"/>
    </location>
</feature>
<feature type="transmembrane region" description="Helical" evidence="9">
    <location>
        <begin position="228"/>
        <end position="249"/>
    </location>
</feature>
<comment type="subcellular location">
    <subcellularLocation>
        <location evidence="1">Cell membrane</location>
        <topology evidence="1">Multi-pass membrane protein</topology>
    </subcellularLocation>
</comment>
<gene>
    <name evidence="10" type="ORF">FHU40_005183</name>
</gene>
<dbReference type="EMBL" id="JACHWR010000006">
    <property type="protein sequence ID" value="MBB3045326.1"/>
    <property type="molecule type" value="Genomic_DNA"/>
</dbReference>
<dbReference type="PANTHER" id="PTHR11795">
    <property type="entry name" value="BRANCHED-CHAIN AMINO ACID TRANSPORT SYSTEM PERMEASE PROTEIN LIVH"/>
    <property type="match status" value="1"/>
</dbReference>
<sequence>MDQAIQFTLAGLTTGSIYALIALGFTLTYNSSGVVNFAQGEFVMLGGFLAVALYLTGLPLGLAAVGAVIGSALIAGIVHLLTLSRVPKLDTFGLLMVTVGIAIVLRTLMLLVWGSEERSLPAFTDGESIHVLGGTMPPQALWVIGTALVAMPLLYVFFTRTRIGDAMMAASDNRTGAKIVGIRTNRVALFAFMLGAGLAALGGVLIAPITTISFALGLEFSVKGFTAAVLGGFGSPVGAVVGGLSLGLIEKFGAGYISTGYQDLFALATLLVILIILPRGIVGSRALEA</sequence>
<dbReference type="RefSeq" id="WP_183595329.1">
    <property type="nucleotide sequence ID" value="NZ_JACHWR010000006.1"/>
</dbReference>
<evidence type="ECO:0000256" key="1">
    <source>
        <dbReference type="ARBA" id="ARBA00004651"/>
    </source>
</evidence>
<dbReference type="Pfam" id="PF02653">
    <property type="entry name" value="BPD_transp_2"/>
    <property type="match status" value="1"/>
</dbReference>
<evidence type="ECO:0000256" key="6">
    <source>
        <dbReference type="ARBA" id="ARBA00022989"/>
    </source>
</evidence>
<evidence type="ECO:0000256" key="7">
    <source>
        <dbReference type="ARBA" id="ARBA00023136"/>
    </source>
</evidence>
<keyword evidence="7 9" id="KW-0472">Membrane</keyword>
<dbReference type="Proteomes" id="UP000589626">
    <property type="component" value="Unassembled WGS sequence"/>
</dbReference>
<feature type="transmembrane region" description="Helical" evidence="9">
    <location>
        <begin position="93"/>
        <end position="113"/>
    </location>
</feature>
<dbReference type="AlphaFoldDB" id="A0A7W4W0P6"/>
<protein>
    <submittedName>
        <fullName evidence="10">Branched-chain amino acid transport system permease protein</fullName>
    </submittedName>
</protein>
<keyword evidence="2" id="KW-0813">Transport</keyword>
<dbReference type="GO" id="GO:0006865">
    <property type="term" value="P:amino acid transport"/>
    <property type="evidence" value="ECO:0007669"/>
    <property type="project" value="UniProtKB-KW"/>
</dbReference>
<evidence type="ECO:0000256" key="3">
    <source>
        <dbReference type="ARBA" id="ARBA00022475"/>
    </source>
</evidence>